<feature type="domain" description="HTH araC/xylS-type" evidence="4">
    <location>
        <begin position="222"/>
        <end position="322"/>
    </location>
</feature>
<keyword evidence="3" id="KW-0804">Transcription</keyword>
<dbReference type="InterPro" id="IPR050204">
    <property type="entry name" value="AraC_XylS_family_regulators"/>
</dbReference>
<reference evidence="5 6" key="1">
    <citation type="submission" date="2016-10" db="EMBL/GenBank/DDBJ databases">
        <authorList>
            <person name="Varghese N."/>
            <person name="Submissions S."/>
        </authorList>
    </citation>
    <scope>NUCLEOTIDE SEQUENCE [LARGE SCALE GENOMIC DNA]</scope>
    <source>
        <strain evidence="5 6">DSM 21822</strain>
    </source>
</reference>
<evidence type="ECO:0000256" key="3">
    <source>
        <dbReference type="ARBA" id="ARBA00023163"/>
    </source>
</evidence>
<name>A0A1I4CYT9_9HYPH</name>
<dbReference type="OrthoDB" id="7285481at2"/>
<dbReference type="InterPro" id="IPR018062">
    <property type="entry name" value="HTH_AraC-typ_CS"/>
</dbReference>
<dbReference type="RefSeq" id="WP_149762244.1">
    <property type="nucleotide sequence ID" value="NZ_BSPE01000001.1"/>
</dbReference>
<keyword evidence="2" id="KW-0238">DNA-binding</keyword>
<keyword evidence="6" id="KW-1185">Reference proteome</keyword>
<dbReference type="Gene3D" id="1.10.10.60">
    <property type="entry name" value="Homeodomain-like"/>
    <property type="match status" value="1"/>
</dbReference>
<keyword evidence="1" id="KW-0805">Transcription regulation</keyword>
<dbReference type="PROSITE" id="PS01124">
    <property type="entry name" value="HTH_ARAC_FAMILY_2"/>
    <property type="match status" value="1"/>
</dbReference>
<dbReference type="InterPro" id="IPR018060">
    <property type="entry name" value="HTH_AraC"/>
</dbReference>
<sequence length="334" mass="36500">MSEGTAGTTRRRVEILAAFDARYRDFDMMAESAIAWDQEYDHIGRGNFEGSLTQVVLTTMQAGRVGWKPGIMQRGAAPGHSWVIGLPIVAEGTLHARGRPIAVGQPVLIGPCEDMAFIANGATDIALAVIPVGQIERWMQVRRGAPGLDRKCLDRPWTMNQREIVERGTALATLLDALVKNQNGIEPNAVAVIEGQIVDVVLGMVPSTDVAEPLHRRARIALKLRDMLEANVETPCSVGAICDALGVRERTLYLACMEAFGRPPKALLLELRLNHVRRALAHPDLDKTVTAVAARFGFWHFGHFSAEYKRQFGELPSSTLTNALGKAAYQSSTE</sequence>
<dbReference type="SUPFAM" id="SSF46689">
    <property type="entry name" value="Homeodomain-like"/>
    <property type="match status" value="1"/>
</dbReference>
<evidence type="ECO:0000259" key="4">
    <source>
        <dbReference type="PROSITE" id="PS01124"/>
    </source>
</evidence>
<dbReference type="PANTHER" id="PTHR46796">
    <property type="entry name" value="HTH-TYPE TRANSCRIPTIONAL ACTIVATOR RHAS-RELATED"/>
    <property type="match status" value="1"/>
</dbReference>
<accession>A0A1I4CYT9</accession>
<dbReference type="PROSITE" id="PS00041">
    <property type="entry name" value="HTH_ARAC_FAMILY_1"/>
    <property type="match status" value="1"/>
</dbReference>
<dbReference type="SMART" id="SM00342">
    <property type="entry name" value="HTH_ARAC"/>
    <property type="match status" value="1"/>
</dbReference>
<dbReference type="GO" id="GO:0003700">
    <property type="term" value="F:DNA-binding transcription factor activity"/>
    <property type="evidence" value="ECO:0007669"/>
    <property type="project" value="InterPro"/>
</dbReference>
<protein>
    <submittedName>
        <fullName evidence="5">AraC family transcriptional regulator, ethanolamine operon transcriptional activator</fullName>
    </submittedName>
</protein>
<dbReference type="AlphaFoldDB" id="A0A1I4CYT9"/>
<evidence type="ECO:0000256" key="2">
    <source>
        <dbReference type="ARBA" id="ARBA00023125"/>
    </source>
</evidence>
<dbReference type="EMBL" id="FOSL01000015">
    <property type="protein sequence ID" value="SFK86488.1"/>
    <property type="molecule type" value="Genomic_DNA"/>
</dbReference>
<evidence type="ECO:0000313" key="6">
    <source>
        <dbReference type="Proteomes" id="UP000323300"/>
    </source>
</evidence>
<proteinExistence type="predicted"/>
<evidence type="ECO:0000313" key="5">
    <source>
        <dbReference type="EMBL" id="SFK86488.1"/>
    </source>
</evidence>
<organism evidence="5 6">
    <name type="scientific">Neomesorhizobium albiziae</name>
    <dbReference type="NCBI Taxonomy" id="335020"/>
    <lineage>
        <taxon>Bacteria</taxon>
        <taxon>Pseudomonadati</taxon>
        <taxon>Pseudomonadota</taxon>
        <taxon>Alphaproteobacteria</taxon>
        <taxon>Hyphomicrobiales</taxon>
        <taxon>Phyllobacteriaceae</taxon>
        <taxon>Neomesorhizobium</taxon>
    </lineage>
</organism>
<dbReference type="Pfam" id="PF12833">
    <property type="entry name" value="HTH_18"/>
    <property type="match status" value="1"/>
</dbReference>
<dbReference type="GO" id="GO:0043565">
    <property type="term" value="F:sequence-specific DNA binding"/>
    <property type="evidence" value="ECO:0007669"/>
    <property type="project" value="InterPro"/>
</dbReference>
<gene>
    <name evidence="5" type="ORF">SAMN04488498_11540</name>
</gene>
<dbReference type="InterPro" id="IPR009057">
    <property type="entry name" value="Homeodomain-like_sf"/>
</dbReference>
<evidence type="ECO:0000256" key="1">
    <source>
        <dbReference type="ARBA" id="ARBA00023015"/>
    </source>
</evidence>
<dbReference type="Proteomes" id="UP000323300">
    <property type="component" value="Unassembled WGS sequence"/>
</dbReference>